<keyword evidence="5" id="KW-0611">Plant defense</keyword>
<dbReference type="PRINTS" id="PR00364">
    <property type="entry name" value="DISEASERSIST"/>
</dbReference>
<dbReference type="InterPro" id="IPR036390">
    <property type="entry name" value="WH_DNA-bd_sf"/>
</dbReference>
<keyword evidence="3" id="KW-0677">Repeat</keyword>
<dbReference type="SUPFAM" id="SSF52540">
    <property type="entry name" value="P-loop containing nucleoside triphosphate hydrolases"/>
    <property type="match status" value="1"/>
</dbReference>
<dbReference type="Pfam" id="PF23598">
    <property type="entry name" value="LRR_14"/>
    <property type="match status" value="1"/>
</dbReference>
<reference evidence="11" key="2">
    <citation type="submission" date="2025-08" db="UniProtKB">
        <authorList>
            <consortium name="RefSeq"/>
        </authorList>
    </citation>
    <scope>IDENTIFICATION</scope>
    <source>
        <tissue evidence="11">Leaf</tissue>
    </source>
</reference>
<evidence type="ECO:0000256" key="4">
    <source>
        <dbReference type="ARBA" id="ARBA00022801"/>
    </source>
</evidence>
<dbReference type="Proteomes" id="UP000694864">
    <property type="component" value="Chromosome 11"/>
</dbReference>
<dbReference type="InterPro" id="IPR000157">
    <property type="entry name" value="TIR_dom"/>
</dbReference>
<name>A0ABM0UJK9_CAMSA</name>
<evidence type="ECO:0000256" key="6">
    <source>
        <dbReference type="ARBA" id="ARBA00023027"/>
    </source>
</evidence>
<evidence type="ECO:0000256" key="3">
    <source>
        <dbReference type="ARBA" id="ARBA00022737"/>
    </source>
</evidence>
<dbReference type="SMART" id="SM00367">
    <property type="entry name" value="LRR_CC"/>
    <property type="match status" value="6"/>
</dbReference>
<dbReference type="SUPFAM" id="SSF52058">
    <property type="entry name" value="L domain-like"/>
    <property type="match status" value="2"/>
</dbReference>
<dbReference type="Gene3D" id="3.40.50.300">
    <property type="entry name" value="P-loop containing nucleotide triphosphate hydrolases"/>
    <property type="match status" value="1"/>
</dbReference>
<dbReference type="Gene3D" id="1.10.8.430">
    <property type="entry name" value="Helical domain of apoptotic protease-activating factors"/>
    <property type="match status" value="1"/>
</dbReference>
<dbReference type="Gene3D" id="3.80.10.10">
    <property type="entry name" value="Ribonuclease Inhibitor"/>
    <property type="match status" value="4"/>
</dbReference>
<dbReference type="InterPro" id="IPR055414">
    <property type="entry name" value="LRR_R13L4/SHOC2-like"/>
</dbReference>
<evidence type="ECO:0000256" key="1">
    <source>
        <dbReference type="ARBA" id="ARBA00011982"/>
    </source>
</evidence>
<dbReference type="Pfam" id="PF07725">
    <property type="entry name" value="LRR_3"/>
    <property type="match status" value="1"/>
</dbReference>
<dbReference type="InterPro" id="IPR002182">
    <property type="entry name" value="NB-ARC"/>
</dbReference>
<protein>
    <recommendedName>
        <fullName evidence="1">ADP-ribosyl cyclase/cyclic ADP-ribose hydrolase</fullName>
        <ecNumber evidence="1">3.2.2.6</ecNumber>
    </recommendedName>
</protein>
<dbReference type="InterPro" id="IPR006553">
    <property type="entry name" value="Leu-rich_rpt_Cys-con_subtyp"/>
</dbReference>
<dbReference type="PROSITE" id="PS50104">
    <property type="entry name" value="TIR"/>
    <property type="match status" value="1"/>
</dbReference>
<evidence type="ECO:0000259" key="9">
    <source>
        <dbReference type="PROSITE" id="PS50104"/>
    </source>
</evidence>
<evidence type="ECO:0000256" key="8">
    <source>
        <dbReference type="SAM" id="MobiDB-lite"/>
    </source>
</evidence>
<dbReference type="Pfam" id="PF23282">
    <property type="entry name" value="WHD_ROQ1"/>
    <property type="match status" value="1"/>
</dbReference>
<gene>
    <name evidence="11" type="primary">LOC104725186</name>
</gene>
<dbReference type="InterPro" id="IPR011713">
    <property type="entry name" value="Leu-rich_rpt_3"/>
</dbReference>
<dbReference type="Pfam" id="PF20160">
    <property type="entry name" value="C-JID"/>
    <property type="match status" value="1"/>
</dbReference>
<keyword evidence="6" id="KW-0520">NAD</keyword>
<sequence length="1236" mass="140202">MDSSSFFLTTVVAATIGLFTLFKKLRLHQEDDKETSSPPPSPSSSLSLSSPPSPLNRIWTHHVFPSFRGEDVRRDFLSHIQMEFQRMGITPFIDNEIKRGESIGPELIRAIRESKIAIILLSRNYASSSWCLDELAEIMKCREELGQTVMVVFYKVDPSDVKKLNGDFGKIFKKTCVGKTKQDIGRWRQALAKVATIAGYHSNSWDNEAAMIKKISTDISNKLNNSVSSSDFDELVGMRAHLEEMKRLLCLDSDEVRMIGIWGPSGIGKTAIARVVYNNLSTSFQLSVFMESIEAKYTRPCSDDYSAKLHLQQQFMSQITNQNDMKISHLGVVEDRLKDKKVLVFLDGVDKSMQLDAMAKETRWFGPGSRIIITTQDRKLFRTHGISHIYKVDFPPADEALQMLCTYAFGQKSPKDGFEELAWEVTELAGKLPLGLRVMGSYFRGMSKQDWAKELPRLRTSLNADIQSILKYSYDALDEENKYLFLHIACFSNHEVIEKVEDHLAEMFLDVRHGLNVLAEKSLISINRYVSMHNLLVQLGRDIVRKQSVREPGQRLYLVDAKEICEILTDDVEASRSVIGIDFDYSMNGVKENFHISERAFQGMTNLQFLKLWGWFREYTSLLPCGLEYMPPKLRLLEWKYFPMTCLPPIFNSEFLLELQLCYSKLEKLWEGIKPLPNLKWIDLSWSKNLKELPDLSTATNLKELNLEDCSSLVELPSTIGYTKNLQKLNLRRCSRLISLPSFIGISSHLQELSLDGCSSLVELPSFVGDLSNLNKLDFSYCSSLVKLGSFVGDVSNLKRLDFSRCSSLVELPSFVGNLSNLEEMNLIHCSSLVELTSFVGNLSNLKELDLSHCSSLVEFSSFIGNATNLEDLYLSYCSSLVKLPFSIGNLQKLQILKLRSCSKLEFLPNNINLESLDSLDLTDCLLLKSFPEISANLSVLDLTGTAIEEVPSSIESWSSRLIELCMSYSERLKEYPHAFDAITDLHVSDKEIQELPPWIQKFSRLDTLKLDGCKKLVSIPQIPDSIETIDATDCKSLEEVPSCISKFSHLHTLVLKRCKKLVSLPQIPDSLTSINAEDCESLERLDCTFQNPEIYIFNFAKCFKLNQEARDLIIRTRIRHCHAVSPGREVPAYFTHRAATGGSLTIELNEKPLPTSMRFKACILLVNEGVHEAFSHVDVTCKKSTTAIYPILTEHLYIFELEMDVTSSELVFEFKVDHRDWKVGQCGVLQLSEVP</sequence>
<dbReference type="InterPro" id="IPR035897">
    <property type="entry name" value="Toll_tir_struct_dom_sf"/>
</dbReference>
<comment type="catalytic activity">
    <reaction evidence="7">
        <text>NAD(+) + H2O = ADP-D-ribose + nicotinamide + H(+)</text>
        <dbReference type="Rhea" id="RHEA:16301"/>
        <dbReference type="ChEBI" id="CHEBI:15377"/>
        <dbReference type="ChEBI" id="CHEBI:15378"/>
        <dbReference type="ChEBI" id="CHEBI:17154"/>
        <dbReference type="ChEBI" id="CHEBI:57540"/>
        <dbReference type="ChEBI" id="CHEBI:57967"/>
        <dbReference type="EC" id="3.2.2.6"/>
    </reaction>
    <physiologicalReaction direction="left-to-right" evidence="7">
        <dbReference type="Rhea" id="RHEA:16302"/>
    </physiologicalReaction>
</comment>
<dbReference type="InterPro" id="IPR045344">
    <property type="entry name" value="C-JID"/>
</dbReference>
<dbReference type="InterPro" id="IPR027417">
    <property type="entry name" value="P-loop_NTPase"/>
</dbReference>
<dbReference type="EC" id="3.2.2.6" evidence="1"/>
<dbReference type="PANTHER" id="PTHR11017">
    <property type="entry name" value="LEUCINE-RICH REPEAT-CONTAINING PROTEIN"/>
    <property type="match status" value="1"/>
</dbReference>
<proteinExistence type="predicted"/>
<evidence type="ECO:0000313" key="10">
    <source>
        <dbReference type="Proteomes" id="UP000694864"/>
    </source>
</evidence>
<keyword evidence="4" id="KW-0378">Hydrolase</keyword>
<evidence type="ECO:0000256" key="7">
    <source>
        <dbReference type="ARBA" id="ARBA00047304"/>
    </source>
</evidence>
<dbReference type="Pfam" id="PF01582">
    <property type="entry name" value="TIR"/>
    <property type="match status" value="1"/>
</dbReference>
<reference evidence="10" key="1">
    <citation type="journal article" date="2014" name="Nat. Commun.">
        <title>The emerging biofuel crop Camelina sativa retains a highly undifferentiated hexaploid genome structure.</title>
        <authorList>
            <person name="Kagale S."/>
            <person name="Koh C."/>
            <person name="Nixon J."/>
            <person name="Bollina V."/>
            <person name="Clarke W.E."/>
            <person name="Tuteja R."/>
            <person name="Spillane C."/>
            <person name="Robinson S.J."/>
            <person name="Links M.G."/>
            <person name="Clarke C."/>
            <person name="Higgins E.E."/>
            <person name="Huebert T."/>
            <person name="Sharpe A.G."/>
            <person name="Parkin I.A."/>
        </authorList>
    </citation>
    <scope>NUCLEOTIDE SEQUENCE [LARGE SCALE GENOMIC DNA]</scope>
    <source>
        <strain evidence="10">cv. DH55</strain>
    </source>
</reference>
<dbReference type="InterPro" id="IPR032675">
    <property type="entry name" value="LRR_dom_sf"/>
</dbReference>
<dbReference type="InterPro" id="IPR042197">
    <property type="entry name" value="Apaf_helical"/>
</dbReference>
<organism evidence="10 11">
    <name type="scientific">Camelina sativa</name>
    <name type="common">False flax</name>
    <name type="synonym">Myagrum sativum</name>
    <dbReference type="NCBI Taxonomy" id="90675"/>
    <lineage>
        <taxon>Eukaryota</taxon>
        <taxon>Viridiplantae</taxon>
        <taxon>Streptophyta</taxon>
        <taxon>Embryophyta</taxon>
        <taxon>Tracheophyta</taxon>
        <taxon>Spermatophyta</taxon>
        <taxon>Magnoliopsida</taxon>
        <taxon>eudicotyledons</taxon>
        <taxon>Gunneridae</taxon>
        <taxon>Pentapetalae</taxon>
        <taxon>rosids</taxon>
        <taxon>malvids</taxon>
        <taxon>Brassicales</taxon>
        <taxon>Brassicaceae</taxon>
        <taxon>Camelineae</taxon>
        <taxon>Camelina</taxon>
    </lineage>
</organism>
<dbReference type="SUPFAM" id="SSF46785">
    <property type="entry name" value="Winged helix' DNA-binding domain"/>
    <property type="match status" value="1"/>
</dbReference>
<dbReference type="Pfam" id="PF00931">
    <property type="entry name" value="NB-ARC"/>
    <property type="match status" value="1"/>
</dbReference>
<dbReference type="InterPro" id="IPR058192">
    <property type="entry name" value="WHD_ROQ1-like"/>
</dbReference>
<dbReference type="GeneID" id="104725186"/>
<dbReference type="Gene3D" id="3.40.50.10140">
    <property type="entry name" value="Toll/interleukin-1 receptor homology (TIR) domain"/>
    <property type="match status" value="1"/>
</dbReference>
<dbReference type="SMART" id="SM00255">
    <property type="entry name" value="TIR"/>
    <property type="match status" value="1"/>
</dbReference>
<feature type="region of interest" description="Disordered" evidence="8">
    <location>
        <begin position="30"/>
        <end position="52"/>
    </location>
</feature>
<dbReference type="SUPFAM" id="SSF52200">
    <property type="entry name" value="Toll/Interleukin receptor TIR domain"/>
    <property type="match status" value="1"/>
</dbReference>
<dbReference type="PANTHER" id="PTHR11017:SF333">
    <property type="entry name" value="ADP-RIBOSYL CYCLASE_CYCLIC ADP-RIBOSE HYDROLASE-RELATED"/>
    <property type="match status" value="1"/>
</dbReference>
<evidence type="ECO:0000256" key="5">
    <source>
        <dbReference type="ARBA" id="ARBA00022821"/>
    </source>
</evidence>
<keyword evidence="2" id="KW-0433">Leucine-rich repeat</keyword>
<evidence type="ECO:0000256" key="2">
    <source>
        <dbReference type="ARBA" id="ARBA00022614"/>
    </source>
</evidence>
<evidence type="ECO:0000313" key="11">
    <source>
        <dbReference type="RefSeq" id="XP_010442102.1"/>
    </source>
</evidence>
<dbReference type="RefSeq" id="XP_010442102.1">
    <property type="nucleotide sequence ID" value="XM_010443800.2"/>
</dbReference>
<feature type="domain" description="TIR" evidence="9">
    <location>
        <begin position="59"/>
        <end position="223"/>
    </location>
</feature>
<accession>A0ABM0UJK9</accession>
<dbReference type="InterPro" id="IPR044974">
    <property type="entry name" value="Disease_R_plants"/>
</dbReference>
<keyword evidence="10" id="KW-1185">Reference proteome</keyword>